<protein>
    <submittedName>
        <fullName evidence="3">Hydantoinase B/oxoprolinase family protein</fullName>
    </submittedName>
</protein>
<accession>A0A932CMQ2</accession>
<evidence type="ECO:0000256" key="1">
    <source>
        <dbReference type="SAM" id="MobiDB-lite"/>
    </source>
</evidence>
<proteinExistence type="predicted"/>
<dbReference type="EMBL" id="JACPRF010000160">
    <property type="protein sequence ID" value="MBI2876243.1"/>
    <property type="molecule type" value="Genomic_DNA"/>
</dbReference>
<comment type="caution">
    <text evidence="3">The sequence shown here is derived from an EMBL/GenBank/DDBJ whole genome shotgun (WGS) entry which is preliminary data.</text>
</comment>
<organism evidence="3 4">
    <name type="scientific">Tectimicrobiota bacterium</name>
    <dbReference type="NCBI Taxonomy" id="2528274"/>
    <lineage>
        <taxon>Bacteria</taxon>
        <taxon>Pseudomonadati</taxon>
        <taxon>Nitrospinota/Tectimicrobiota group</taxon>
        <taxon>Candidatus Tectimicrobiota</taxon>
    </lineage>
</organism>
<gene>
    <name evidence="3" type="ORF">HYY20_05120</name>
</gene>
<dbReference type="PANTHER" id="PTHR11365:SF23">
    <property type="entry name" value="HYPOTHETICAL 5-OXOPROLINASE (EUROFUNG)-RELATED"/>
    <property type="match status" value="1"/>
</dbReference>
<dbReference type="GO" id="GO:0017168">
    <property type="term" value="F:5-oxoprolinase (ATP-hydrolyzing) activity"/>
    <property type="evidence" value="ECO:0007669"/>
    <property type="project" value="TreeGrafter"/>
</dbReference>
<dbReference type="GO" id="GO:0005829">
    <property type="term" value="C:cytosol"/>
    <property type="evidence" value="ECO:0007669"/>
    <property type="project" value="TreeGrafter"/>
</dbReference>
<dbReference type="GO" id="GO:0006749">
    <property type="term" value="P:glutathione metabolic process"/>
    <property type="evidence" value="ECO:0007669"/>
    <property type="project" value="TreeGrafter"/>
</dbReference>
<name>A0A932CMQ2_UNCTE</name>
<evidence type="ECO:0000313" key="3">
    <source>
        <dbReference type="EMBL" id="MBI2876243.1"/>
    </source>
</evidence>
<dbReference type="Pfam" id="PF02538">
    <property type="entry name" value="Hydantoinase_B"/>
    <property type="match status" value="1"/>
</dbReference>
<dbReference type="InterPro" id="IPR003692">
    <property type="entry name" value="Hydantoinase_B"/>
</dbReference>
<reference evidence="3" key="1">
    <citation type="submission" date="2020-07" db="EMBL/GenBank/DDBJ databases">
        <title>Huge and variable diversity of episymbiotic CPR bacteria and DPANN archaea in groundwater ecosystems.</title>
        <authorList>
            <person name="He C.Y."/>
            <person name="Keren R."/>
            <person name="Whittaker M."/>
            <person name="Farag I.F."/>
            <person name="Doudna J."/>
            <person name="Cate J.H.D."/>
            <person name="Banfield J.F."/>
        </authorList>
    </citation>
    <scope>NUCLEOTIDE SEQUENCE</scope>
    <source>
        <strain evidence="3">NC_groundwater_672_Ag_B-0.1um_62_36</strain>
    </source>
</reference>
<dbReference type="PANTHER" id="PTHR11365">
    <property type="entry name" value="5-OXOPROLINASE RELATED"/>
    <property type="match status" value="1"/>
</dbReference>
<dbReference type="Proteomes" id="UP000769766">
    <property type="component" value="Unassembled WGS sequence"/>
</dbReference>
<feature type="non-terminal residue" evidence="3">
    <location>
        <position position="1"/>
    </location>
</feature>
<dbReference type="InterPro" id="IPR045079">
    <property type="entry name" value="Oxoprolinase-like"/>
</dbReference>
<feature type="region of interest" description="Disordered" evidence="1">
    <location>
        <begin position="141"/>
        <end position="163"/>
    </location>
</feature>
<sequence length="163" mass="17081">AGGQYAYYETLGGGMGASPQKPGLSGVHSHMTNTMNTPIEALEYTYPFRVQRYEIRRGSGGAGRWRGGDGIRRDMELLHGAQVTILSDRRKFAPYGLAGGQPGLPGCNRLIRQGEEQELPGKISLAVQAGDVISLCTPGGGGYGGEAASQDPRYGGAADGVLP</sequence>
<dbReference type="AlphaFoldDB" id="A0A932CMQ2"/>
<evidence type="ECO:0000313" key="4">
    <source>
        <dbReference type="Proteomes" id="UP000769766"/>
    </source>
</evidence>
<feature type="domain" description="Hydantoinase B/oxoprolinase" evidence="2">
    <location>
        <begin position="4"/>
        <end position="144"/>
    </location>
</feature>
<evidence type="ECO:0000259" key="2">
    <source>
        <dbReference type="Pfam" id="PF02538"/>
    </source>
</evidence>